<dbReference type="EMBL" id="JBHSKF010000016">
    <property type="protein sequence ID" value="MFC5290334.1"/>
    <property type="molecule type" value="Genomic_DNA"/>
</dbReference>
<evidence type="ECO:0000256" key="3">
    <source>
        <dbReference type="ARBA" id="ARBA00023295"/>
    </source>
</evidence>
<dbReference type="Pfam" id="PF00933">
    <property type="entry name" value="Glyco_hydro_3"/>
    <property type="match status" value="1"/>
</dbReference>
<comment type="similarity">
    <text evidence="1">Belongs to the glycosyl hydrolase 3 family.</text>
</comment>
<dbReference type="PANTHER" id="PTHR30480">
    <property type="entry name" value="BETA-HEXOSAMINIDASE-RELATED"/>
    <property type="match status" value="1"/>
</dbReference>
<dbReference type="PRINTS" id="PR00133">
    <property type="entry name" value="GLHYDRLASE3"/>
</dbReference>
<evidence type="ECO:0000256" key="2">
    <source>
        <dbReference type="ARBA" id="ARBA00022801"/>
    </source>
</evidence>
<gene>
    <name evidence="5" type="ORF">ACFPM7_25055</name>
</gene>
<keyword evidence="2 5" id="KW-0378">Hydrolase</keyword>
<evidence type="ECO:0000313" key="5">
    <source>
        <dbReference type="EMBL" id="MFC5290334.1"/>
    </source>
</evidence>
<evidence type="ECO:0000313" key="6">
    <source>
        <dbReference type="Proteomes" id="UP001596157"/>
    </source>
</evidence>
<feature type="domain" description="Glycoside hydrolase family 3 N-terminal" evidence="4">
    <location>
        <begin position="43"/>
        <end position="335"/>
    </location>
</feature>
<keyword evidence="3" id="KW-0326">Glycosidase</keyword>
<protein>
    <submittedName>
        <fullName evidence="5">Glycoside hydrolase family 3 N-terminal domain-containing protein</fullName>
    </submittedName>
</protein>
<dbReference type="PANTHER" id="PTHR30480:SF16">
    <property type="entry name" value="GLYCOSIDE HYDROLASE FAMILY 3 DOMAIN PROTEIN"/>
    <property type="match status" value="1"/>
</dbReference>
<name>A0ABW0ET12_9PSEU</name>
<accession>A0ABW0ET12</accession>
<evidence type="ECO:0000259" key="4">
    <source>
        <dbReference type="Pfam" id="PF00933"/>
    </source>
</evidence>
<proteinExistence type="inferred from homology"/>
<dbReference type="GO" id="GO:0016787">
    <property type="term" value="F:hydrolase activity"/>
    <property type="evidence" value="ECO:0007669"/>
    <property type="project" value="UniProtKB-KW"/>
</dbReference>
<reference evidence="6" key="1">
    <citation type="journal article" date="2019" name="Int. J. Syst. Evol. Microbiol.">
        <title>The Global Catalogue of Microorganisms (GCM) 10K type strain sequencing project: providing services to taxonomists for standard genome sequencing and annotation.</title>
        <authorList>
            <consortium name="The Broad Institute Genomics Platform"/>
            <consortium name="The Broad Institute Genome Sequencing Center for Infectious Disease"/>
            <person name="Wu L."/>
            <person name="Ma J."/>
        </authorList>
    </citation>
    <scope>NUCLEOTIDE SEQUENCE [LARGE SCALE GENOMIC DNA]</scope>
    <source>
        <strain evidence="6">CCUG 59778</strain>
    </source>
</reference>
<dbReference type="SUPFAM" id="SSF51445">
    <property type="entry name" value="(Trans)glycosidases"/>
    <property type="match status" value="1"/>
</dbReference>
<dbReference type="InterPro" id="IPR036962">
    <property type="entry name" value="Glyco_hydro_3_N_sf"/>
</dbReference>
<dbReference type="InterPro" id="IPR001764">
    <property type="entry name" value="Glyco_hydro_3_N"/>
</dbReference>
<evidence type="ECO:0000256" key="1">
    <source>
        <dbReference type="ARBA" id="ARBA00005336"/>
    </source>
</evidence>
<organism evidence="5 6">
    <name type="scientific">Actinokineospora guangxiensis</name>
    <dbReference type="NCBI Taxonomy" id="1490288"/>
    <lineage>
        <taxon>Bacteria</taxon>
        <taxon>Bacillati</taxon>
        <taxon>Actinomycetota</taxon>
        <taxon>Actinomycetes</taxon>
        <taxon>Pseudonocardiales</taxon>
        <taxon>Pseudonocardiaceae</taxon>
        <taxon>Actinokineospora</taxon>
    </lineage>
</organism>
<dbReference type="Proteomes" id="UP001596157">
    <property type="component" value="Unassembled WGS sequence"/>
</dbReference>
<dbReference type="InterPro" id="IPR050226">
    <property type="entry name" value="NagZ_Beta-hexosaminidase"/>
</dbReference>
<dbReference type="InterPro" id="IPR017853">
    <property type="entry name" value="GH"/>
</dbReference>
<keyword evidence="6" id="KW-1185">Reference proteome</keyword>
<dbReference type="Gene3D" id="3.20.20.300">
    <property type="entry name" value="Glycoside hydrolase, family 3, N-terminal domain"/>
    <property type="match status" value="1"/>
</dbReference>
<sequence>MTATEAHLSGVDGSLRALAEAVLLPGFAGTTAPDWVRARVAAGLGGVVLFGRNVVDDEQVAALTAALRAERADVVVGIDEEGGDVTRLDAATGSDVPGPLALGAAGDLRLTAEVGAALGARLAACGVTVNLAPCADLTLTQDDPIIGVRSFGSDPYDAAAHVAAYVRGHQRGGVAACAKHFPGHGAATADSHVALPVLPRTPDELRAAELVPFRAALAAGVRAVMTGHLVVREWGEDPVTLNAAAINGVLREELGFTGAVITDALEMGAVAGTLGDADGLTAAAVRALRAGADALCVGGEVADAGVVAGLVDRIVAAVAAGELAEERLAEAAARTRALGTAPGRTTAPSSAHRAELGITAARRAIRATGVPDLHDPLVLDVEVDPTIAAGYVPWGLGEHVARLVPNSTTLRVDAAASADALGAARSASAVVVVTRDAHRHPAVRSLVSELVRTNPVTVHVETGVPGPDLGATARIDTFGSSRPSLLAAAELVAAACAR</sequence>
<comment type="caution">
    <text evidence="5">The sequence shown here is derived from an EMBL/GenBank/DDBJ whole genome shotgun (WGS) entry which is preliminary data.</text>
</comment>
<dbReference type="RefSeq" id="WP_378250224.1">
    <property type="nucleotide sequence ID" value="NZ_JBHSKF010000016.1"/>
</dbReference>